<evidence type="ECO:0000313" key="3">
    <source>
        <dbReference type="Proteomes" id="UP000239068"/>
    </source>
</evidence>
<gene>
    <name evidence="2" type="ORF">BTO16_10490</name>
</gene>
<keyword evidence="3" id="KW-1185">Reference proteome</keyword>
<keyword evidence="1" id="KW-1133">Transmembrane helix</keyword>
<dbReference type="Proteomes" id="UP000239068">
    <property type="component" value="Unassembled WGS sequence"/>
</dbReference>
<accession>A0A2S7WFF5</accession>
<keyword evidence="1" id="KW-0472">Membrane</keyword>
<name>A0A2S7WFF5_9FLAO</name>
<keyword evidence="1" id="KW-0812">Transmembrane</keyword>
<sequence length="85" mass="9887">MSSISRMIISLKNNKRTRVSTFDKLKNFKEGKNIQVAFDKKGSPYKLKKIKEKPQEKNKKLLKRNLLIIIAIISMVIYGIGFVKF</sequence>
<reference evidence="2 3" key="1">
    <citation type="submission" date="2016-12" db="EMBL/GenBank/DDBJ databases">
        <title>Trade-off between light-utilization and light-protection in marine flavobacteria.</title>
        <authorList>
            <person name="Kumagai Y."/>
            <person name="Yoshizawa S."/>
            <person name="Kogure K."/>
            <person name="Iwasaki W."/>
        </authorList>
    </citation>
    <scope>NUCLEOTIDE SEQUENCE [LARGE SCALE GENOMIC DNA]</scope>
    <source>
        <strain evidence="2 3">ATCC 43844</strain>
    </source>
</reference>
<organism evidence="2 3">
    <name type="scientific">Polaribacter glomeratus</name>
    <dbReference type="NCBI Taxonomy" id="102"/>
    <lineage>
        <taxon>Bacteria</taxon>
        <taxon>Pseudomonadati</taxon>
        <taxon>Bacteroidota</taxon>
        <taxon>Flavobacteriia</taxon>
        <taxon>Flavobacteriales</taxon>
        <taxon>Flavobacteriaceae</taxon>
    </lineage>
</organism>
<evidence type="ECO:0000256" key="1">
    <source>
        <dbReference type="SAM" id="Phobius"/>
    </source>
</evidence>
<proteinExistence type="predicted"/>
<evidence type="ECO:0000313" key="2">
    <source>
        <dbReference type="EMBL" id="PQJ76337.1"/>
    </source>
</evidence>
<dbReference type="AlphaFoldDB" id="A0A2S7WFF5"/>
<comment type="caution">
    <text evidence="2">The sequence shown here is derived from an EMBL/GenBank/DDBJ whole genome shotgun (WGS) entry which is preliminary data.</text>
</comment>
<protein>
    <submittedName>
        <fullName evidence="2">Uncharacterized protein</fullName>
    </submittedName>
</protein>
<feature type="transmembrane region" description="Helical" evidence="1">
    <location>
        <begin position="66"/>
        <end position="83"/>
    </location>
</feature>
<dbReference type="EMBL" id="MSCM01000002">
    <property type="protein sequence ID" value="PQJ76337.1"/>
    <property type="molecule type" value="Genomic_DNA"/>
</dbReference>